<proteinExistence type="predicted"/>
<keyword evidence="1" id="KW-0051">Antiviral defense</keyword>
<feature type="coiled-coil region" evidence="2">
    <location>
        <begin position="280"/>
        <end position="307"/>
    </location>
</feature>
<dbReference type="Pfam" id="PF03787">
    <property type="entry name" value="RAMPs"/>
    <property type="match status" value="2"/>
</dbReference>
<dbReference type="STRING" id="984262.SGRA_0453"/>
<accession>H6L9L4</accession>
<name>H6L9L4_SAPGL</name>
<dbReference type="eggNOG" id="COG1337">
    <property type="taxonomic scope" value="Bacteria"/>
</dbReference>
<reference evidence="4 5" key="1">
    <citation type="journal article" date="2012" name="Stand. Genomic Sci.">
        <title>Complete genome sequencing and analysis of Saprospira grandis str. Lewin, a predatory marine bacterium.</title>
        <authorList>
            <person name="Saw J.H."/>
            <person name="Yuryev A."/>
            <person name="Kanbe M."/>
            <person name="Hou S."/>
            <person name="Young A.G."/>
            <person name="Aizawa S."/>
            <person name="Alam M."/>
        </authorList>
    </citation>
    <scope>NUCLEOTIDE SEQUENCE [LARGE SCALE GENOMIC DNA]</scope>
    <source>
        <strain evidence="4 5">Lewin</strain>
    </source>
</reference>
<dbReference type="Proteomes" id="UP000007519">
    <property type="component" value="Chromosome"/>
</dbReference>
<feature type="coiled-coil region" evidence="2">
    <location>
        <begin position="366"/>
        <end position="428"/>
    </location>
</feature>
<dbReference type="KEGG" id="sgn:SGRA_0453"/>
<evidence type="ECO:0000313" key="4">
    <source>
        <dbReference type="EMBL" id="AFC23192.1"/>
    </source>
</evidence>
<feature type="domain" description="CRISPR type III-associated protein" evidence="3">
    <location>
        <begin position="16"/>
        <end position="209"/>
    </location>
</feature>
<dbReference type="EMBL" id="CP002831">
    <property type="protein sequence ID" value="AFC23192.1"/>
    <property type="molecule type" value="Genomic_DNA"/>
</dbReference>
<evidence type="ECO:0000256" key="2">
    <source>
        <dbReference type="SAM" id="Coils"/>
    </source>
</evidence>
<gene>
    <name evidence="4" type="ordered locus">SGRA_0453</name>
</gene>
<evidence type="ECO:0000313" key="5">
    <source>
        <dbReference type="Proteomes" id="UP000007519"/>
    </source>
</evidence>
<organism evidence="4 5">
    <name type="scientific">Saprospira grandis (strain Lewin)</name>
    <dbReference type="NCBI Taxonomy" id="984262"/>
    <lineage>
        <taxon>Bacteria</taxon>
        <taxon>Pseudomonadati</taxon>
        <taxon>Bacteroidota</taxon>
        <taxon>Saprospiria</taxon>
        <taxon>Saprospirales</taxon>
        <taxon>Saprospiraceae</taxon>
        <taxon>Saprospira</taxon>
    </lineage>
</organism>
<dbReference type="RefSeq" id="WP_014373438.1">
    <property type="nucleotide sequence ID" value="NC_016940.1"/>
</dbReference>
<evidence type="ECO:0000259" key="3">
    <source>
        <dbReference type="Pfam" id="PF03787"/>
    </source>
</evidence>
<feature type="domain" description="CRISPR type III-associated protein" evidence="3">
    <location>
        <begin position="339"/>
        <end position="550"/>
    </location>
</feature>
<sequence length="558" mass="62472">MSDQKKNYRYQAFCVIEAQSPIQIGSGEKALTVSNSLLKDAFGFYYIPATSLTGVLRHLFWEKDEGLEESEDLKSIFGHQEMQKDKGQGSRLILSSAHLLLNGKKIADGLSAVDLIEVDEQLKGTGSGFEHIQPVRREHVRINHRGVADKDLKGKFESELLPKGCRFAFEIELVGTAEDAKNWEAILSLLHHPLFRLGGGSRKGFGRFKVEQLITRSLDLSQEEDLQMYLAKSSQLAYREAGQNKYAAFKPSSKSEQAFKHYRLSLSAEDFMLFGGDFNVELAEKALEKARAEKAKKKQDEKKSDEKSLSLTSALADFTPKTEKVIYWDGGEMATTDCYLMPASSIKGAIAHRFVYHLNKLLGIYVDQQEVDHAEVERKLADYEQQLAALENYQAEPLEAINEGLKKLEKLEKELVKLTEGLQNMGNAETVELQKTALFGQALDSKAAKGQRGRILFEDIYLAKDTSAKKIFNHVAIDRFTAGALDQALYSEEVLQPRESMTLNIYVEQKAFEAVEENQVQQALEASLKDLCEGRLPLGGGVMRGHGRMKGEIQTTEA</sequence>
<dbReference type="GO" id="GO:0051607">
    <property type="term" value="P:defense response to virus"/>
    <property type="evidence" value="ECO:0007669"/>
    <property type="project" value="UniProtKB-KW"/>
</dbReference>
<dbReference type="InterPro" id="IPR052216">
    <property type="entry name" value="CRISPR_Csm3_endoribonuclease"/>
</dbReference>
<evidence type="ECO:0000256" key="1">
    <source>
        <dbReference type="ARBA" id="ARBA00023118"/>
    </source>
</evidence>
<dbReference type="HOGENOM" id="CLU_041901_0_0_10"/>
<keyword evidence="5" id="KW-1185">Reference proteome</keyword>
<dbReference type="AlphaFoldDB" id="H6L9L4"/>
<dbReference type="PANTHER" id="PTHR35579:SF6">
    <property type="entry name" value="DUF324 DOMAIN-CONTAINING PROTEIN"/>
    <property type="match status" value="1"/>
</dbReference>
<dbReference type="PANTHER" id="PTHR35579">
    <property type="entry name" value="CRISPR SYSTEM CMS ENDORIBONUCLEASE CSM3"/>
    <property type="match status" value="1"/>
</dbReference>
<dbReference type="InterPro" id="IPR005537">
    <property type="entry name" value="RAMP_III_fam"/>
</dbReference>
<dbReference type="CDD" id="cd09726">
    <property type="entry name" value="RAMP_I_III"/>
    <property type="match status" value="1"/>
</dbReference>
<keyword evidence="2" id="KW-0175">Coiled coil</keyword>
<protein>
    <submittedName>
        <fullName evidence="4">CRISPR-associated RAMP protein</fullName>
    </submittedName>
</protein>